<feature type="non-terminal residue" evidence="3">
    <location>
        <position position="176"/>
    </location>
</feature>
<dbReference type="PANTHER" id="PTHR46889">
    <property type="entry name" value="TRANSPOSASE INSF FOR INSERTION SEQUENCE IS3B-RELATED"/>
    <property type="match status" value="1"/>
</dbReference>
<organism evidence="3 4">
    <name type="scientific">Clostridium butyricum</name>
    <dbReference type="NCBI Taxonomy" id="1492"/>
    <lineage>
        <taxon>Bacteria</taxon>
        <taxon>Bacillati</taxon>
        <taxon>Bacillota</taxon>
        <taxon>Clostridia</taxon>
        <taxon>Eubacteriales</taxon>
        <taxon>Clostridiaceae</taxon>
        <taxon>Clostridium</taxon>
    </lineage>
</organism>
<dbReference type="InterPro" id="IPR050900">
    <property type="entry name" value="Transposase_IS3/IS150/IS904"/>
</dbReference>
<dbReference type="Pfam" id="PF00665">
    <property type="entry name" value="rve"/>
    <property type="match status" value="1"/>
</dbReference>
<dbReference type="InterPro" id="IPR036397">
    <property type="entry name" value="RNaseH_sf"/>
</dbReference>
<comment type="caution">
    <text evidence="3">The sequence shown here is derived from an EMBL/GenBank/DDBJ whole genome shotgun (WGS) entry which is preliminary data.</text>
</comment>
<dbReference type="InterPro" id="IPR012337">
    <property type="entry name" value="RNaseH-like_sf"/>
</dbReference>
<evidence type="ECO:0000313" key="4">
    <source>
        <dbReference type="Proteomes" id="UP000474042"/>
    </source>
</evidence>
<dbReference type="GO" id="GO:0003676">
    <property type="term" value="F:nucleic acid binding"/>
    <property type="evidence" value="ECO:0007669"/>
    <property type="project" value="InterPro"/>
</dbReference>
<name>A0A6L9ETT1_CLOBU</name>
<dbReference type="Gene3D" id="3.30.420.10">
    <property type="entry name" value="Ribonuclease H-like superfamily/Ribonuclease H"/>
    <property type="match status" value="1"/>
</dbReference>
<dbReference type="AlphaFoldDB" id="A0A6L9ETT1"/>
<dbReference type="InterPro" id="IPR001584">
    <property type="entry name" value="Integrase_cat-core"/>
</dbReference>
<accession>A0A6L9ETT1</accession>
<dbReference type="EMBL" id="WOFV02000191">
    <property type="protein sequence ID" value="NAS20046.1"/>
    <property type="molecule type" value="Genomic_DNA"/>
</dbReference>
<sequence length="176" mass="20862">KIKVYNTELENAVIAIFKESKNNYGTRKIKIELKKQNIIASRRKIREIMNKYRLVSNYTIKQYKVHKSKCNEEKVDNILNREFDNREDLEIVVSDLTYVNVAGKWHYICLLINLFNREIVGYSAGPNKDAKLVYQAFMNSNINLKKIKIFHTDRGNEFKNRIIDEVLDVFEIKRSL</sequence>
<protein>
    <submittedName>
        <fullName evidence="3">IS3 family transposase</fullName>
    </submittedName>
</protein>
<feature type="domain" description="Integrase catalytic" evidence="2">
    <location>
        <begin position="83"/>
        <end position="176"/>
    </location>
</feature>
<dbReference type="PANTHER" id="PTHR46889:SF5">
    <property type="entry name" value="INTEGRASE PROTEIN"/>
    <property type="match status" value="1"/>
</dbReference>
<dbReference type="SUPFAM" id="SSF53098">
    <property type="entry name" value="Ribonuclease H-like"/>
    <property type="match status" value="1"/>
</dbReference>
<dbReference type="InterPro" id="IPR025948">
    <property type="entry name" value="HTH-like_dom"/>
</dbReference>
<evidence type="ECO:0000259" key="2">
    <source>
        <dbReference type="PROSITE" id="PS50994"/>
    </source>
</evidence>
<comment type="function">
    <text evidence="1">Involved in the transposition of the insertion sequence.</text>
</comment>
<feature type="non-terminal residue" evidence="3">
    <location>
        <position position="1"/>
    </location>
</feature>
<dbReference type="GO" id="GO:0015074">
    <property type="term" value="P:DNA integration"/>
    <property type="evidence" value="ECO:0007669"/>
    <property type="project" value="InterPro"/>
</dbReference>
<dbReference type="PROSITE" id="PS50994">
    <property type="entry name" value="INTEGRASE"/>
    <property type="match status" value="1"/>
</dbReference>
<dbReference type="Proteomes" id="UP000474042">
    <property type="component" value="Unassembled WGS sequence"/>
</dbReference>
<evidence type="ECO:0000313" key="3">
    <source>
        <dbReference type="EMBL" id="NAS20046.1"/>
    </source>
</evidence>
<dbReference type="Pfam" id="PF13276">
    <property type="entry name" value="HTH_21"/>
    <property type="match status" value="1"/>
</dbReference>
<evidence type="ECO:0000256" key="1">
    <source>
        <dbReference type="ARBA" id="ARBA00002286"/>
    </source>
</evidence>
<reference evidence="3 4" key="1">
    <citation type="submission" date="2020-01" db="EMBL/GenBank/DDBJ databases">
        <title>Genome sequence of a 1,3-propanediol producer, Clostridium butyricum S3.</title>
        <authorList>
            <person name="Zhou J."/>
        </authorList>
    </citation>
    <scope>NUCLEOTIDE SEQUENCE [LARGE SCALE GENOMIC DNA]</scope>
    <source>
        <strain evidence="3 4">S3</strain>
    </source>
</reference>
<gene>
    <name evidence="3" type="ORF">GND98_020125</name>
</gene>
<proteinExistence type="predicted"/>